<dbReference type="OrthoDB" id="292747at2759"/>
<dbReference type="UniPathway" id="UPA00378"/>
<dbReference type="Gene3D" id="2.80.10.50">
    <property type="match status" value="1"/>
</dbReference>
<feature type="transmembrane region" description="Helical" evidence="15">
    <location>
        <begin position="645"/>
        <end position="663"/>
    </location>
</feature>
<dbReference type="HOGENOM" id="CLU_008438_2_1_1"/>
<dbReference type="InterPro" id="IPR032421">
    <property type="entry name" value="PMT_4TMC"/>
</dbReference>
<dbReference type="InterPro" id="IPR016093">
    <property type="entry name" value="MIR_motif"/>
</dbReference>
<dbReference type="GO" id="GO:0004169">
    <property type="term" value="F:dolichyl-phosphate-mannose-protein mannosyltransferase activity"/>
    <property type="evidence" value="ECO:0007669"/>
    <property type="project" value="UniProtKB-UniRule"/>
</dbReference>
<evidence type="ECO:0000256" key="7">
    <source>
        <dbReference type="ARBA" id="ARBA00022692"/>
    </source>
</evidence>
<dbReference type="GeneID" id="8198594"/>
<proteinExistence type="inferred from homology"/>
<dbReference type="PANTHER" id="PTHR10050">
    <property type="entry name" value="DOLICHYL-PHOSPHATE-MANNOSE--PROTEIN MANNOSYLTRANSFERASE"/>
    <property type="match status" value="1"/>
</dbReference>
<comment type="catalytic activity">
    <reaction evidence="14 15">
        <text>a di-trans,poly-cis-dolichyl beta-D-mannosyl phosphate + L-seryl-[protein] = 3-O-(alpha-D-mannosyl)-L-seryl-[protein] + a di-trans,poly-cis-dolichyl phosphate + H(+)</text>
        <dbReference type="Rhea" id="RHEA:17377"/>
        <dbReference type="Rhea" id="RHEA-COMP:9863"/>
        <dbReference type="Rhea" id="RHEA-COMP:13546"/>
        <dbReference type="Rhea" id="RHEA-COMP:19498"/>
        <dbReference type="Rhea" id="RHEA-COMP:19501"/>
        <dbReference type="ChEBI" id="CHEBI:15378"/>
        <dbReference type="ChEBI" id="CHEBI:29999"/>
        <dbReference type="ChEBI" id="CHEBI:57683"/>
        <dbReference type="ChEBI" id="CHEBI:58211"/>
        <dbReference type="ChEBI" id="CHEBI:137321"/>
        <dbReference type="EC" id="2.4.1.109"/>
    </reaction>
</comment>
<dbReference type="SMART" id="SM00472">
    <property type="entry name" value="MIR"/>
    <property type="match status" value="3"/>
</dbReference>
<dbReference type="InterPro" id="IPR036300">
    <property type="entry name" value="MIR_dom_sf"/>
</dbReference>
<dbReference type="CDD" id="cd23283">
    <property type="entry name" value="beta-trefoil_MIR_PMT1-like"/>
    <property type="match status" value="1"/>
</dbReference>
<comment type="function">
    <text evidence="15">Transfers mannose from Dol-P-mannose to Ser or Thr residues on proteins.</text>
</comment>
<keyword evidence="19" id="KW-1185">Reference proteome</keyword>
<evidence type="ECO:0000256" key="2">
    <source>
        <dbReference type="ARBA" id="ARBA00004922"/>
    </source>
</evidence>
<dbReference type="SMR" id="C4QZZ6"/>
<dbReference type="Proteomes" id="UP000000314">
    <property type="component" value="Chromosome 2"/>
</dbReference>
<evidence type="ECO:0000256" key="8">
    <source>
        <dbReference type="ARBA" id="ARBA00022737"/>
    </source>
</evidence>
<dbReference type="Pfam" id="PF02815">
    <property type="entry name" value="MIR"/>
    <property type="match status" value="1"/>
</dbReference>
<feature type="compositionally biased region" description="Polar residues" evidence="16">
    <location>
        <begin position="764"/>
        <end position="776"/>
    </location>
</feature>
<keyword evidence="8" id="KW-0677">Repeat</keyword>
<dbReference type="Pfam" id="PF16192">
    <property type="entry name" value="PMT_4TMC"/>
    <property type="match status" value="1"/>
</dbReference>
<keyword evidence="9 15" id="KW-0256">Endoplasmic reticulum</keyword>
<protein>
    <recommendedName>
        <fullName evidence="4 15">Dolichyl-phosphate-mannose--protein mannosyltransferase</fullName>
        <ecNumber evidence="4 15">2.4.1.109</ecNumber>
    </recommendedName>
</protein>
<keyword evidence="7 15" id="KW-0812">Transmembrane</keyword>
<dbReference type="CAZy" id="GT39">
    <property type="family name" value="Glycosyltransferase Family 39"/>
</dbReference>
<evidence type="ECO:0000256" key="16">
    <source>
        <dbReference type="SAM" id="MobiDB-lite"/>
    </source>
</evidence>
<accession>C4QZZ6</accession>
<evidence type="ECO:0000256" key="14">
    <source>
        <dbReference type="ARBA" id="ARBA00045102"/>
    </source>
</evidence>
<keyword evidence="11 15" id="KW-0472">Membrane</keyword>
<evidence type="ECO:0000256" key="6">
    <source>
        <dbReference type="ARBA" id="ARBA00022679"/>
    </source>
</evidence>
<dbReference type="eggNOG" id="KOG3359">
    <property type="taxonomic scope" value="Eukaryota"/>
</dbReference>
<evidence type="ECO:0000256" key="5">
    <source>
        <dbReference type="ARBA" id="ARBA00022676"/>
    </source>
</evidence>
<evidence type="ECO:0000256" key="1">
    <source>
        <dbReference type="ARBA" id="ARBA00004477"/>
    </source>
</evidence>
<feature type="domain" description="MIR" evidence="17">
    <location>
        <begin position="403"/>
        <end position="462"/>
    </location>
</feature>
<feature type="transmembrane region" description="Helical" evidence="15">
    <location>
        <begin position="699"/>
        <end position="716"/>
    </location>
</feature>
<comment type="subcellular location">
    <subcellularLocation>
        <location evidence="1 15">Endoplasmic reticulum membrane</location>
        <topology evidence="1 15">Multi-pass membrane protein</topology>
    </subcellularLocation>
</comment>
<evidence type="ECO:0000313" key="19">
    <source>
        <dbReference type="Proteomes" id="UP000000314"/>
    </source>
</evidence>
<evidence type="ECO:0000259" key="17">
    <source>
        <dbReference type="PROSITE" id="PS50919"/>
    </source>
</evidence>
<evidence type="ECO:0000256" key="4">
    <source>
        <dbReference type="ARBA" id="ARBA00012839"/>
    </source>
</evidence>
<dbReference type="GO" id="GO:0005789">
    <property type="term" value="C:endoplasmic reticulum membrane"/>
    <property type="evidence" value="ECO:0007669"/>
    <property type="project" value="UniProtKB-SubCell"/>
</dbReference>
<keyword evidence="5 15" id="KW-0328">Glycosyltransferase</keyword>
<dbReference type="RefSeq" id="XP_002491100.1">
    <property type="nucleotide sequence ID" value="XM_002491055.1"/>
</dbReference>
<dbReference type="PROSITE" id="PS50919">
    <property type="entry name" value="MIR"/>
    <property type="match status" value="3"/>
</dbReference>
<dbReference type="FunCoup" id="C4QZZ6">
    <property type="interactions" value="61"/>
</dbReference>
<dbReference type="EC" id="2.4.1.109" evidence="4 15"/>
<evidence type="ECO:0000256" key="9">
    <source>
        <dbReference type="ARBA" id="ARBA00022824"/>
    </source>
</evidence>
<feature type="region of interest" description="Disordered" evidence="16">
    <location>
        <begin position="764"/>
        <end position="789"/>
    </location>
</feature>
<comment type="catalytic activity">
    <reaction evidence="13 15">
        <text>a di-trans,poly-cis-dolichyl beta-D-mannosyl phosphate + L-threonyl-[protein] = 3-O-(alpha-D-mannosyl)-L-threonyl-[protein] + a di-trans,poly-cis-dolichyl phosphate + H(+)</text>
        <dbReference type="Rhea" id="RHEA:53396"/>
        <dbReference type="Rhea" id="RHEA-COMP:11060"/>
        <dbReference type="Rhea" id="RHEA-COMP:13547"/>
        <dbReference type="Rhea" id="RHEA-COMP:19498"/>
        <dbReference type="Rhea" id="RHEA-COMP:19501"/>
        <dbReference type="ChEBI" id="CHEBI:15378"/>
        <dbReference type="ChEBI" id="CHEBI:30013"/>
        <dbReference type="ChEBI" id="CHEBI:57683"/>
        <dbReference type="ChEBI" id="CHEBI:58211"/>
        <dbReference type="ChEBI" id="CHEBI:137323"/>
        <dbReference type="EC" id="2.4.1.109"/>
    </reaction>
</comment>
<dbReference type="Pfam" id="PF02366">
    <property type="entry name" value="PMT"/>
    <property type="match status" value="1"/>
</dbReference>
<evidence type="ECO:0000256" key="3">
    <source>
        <dbReference type="ARBA" id="ARBA00007222"/>
    </source>
</evidence>
<comment type="pathway">
    <text evidence="2 15">Protein modification; protein glycosylation.</text>
</comment>
<dbReference type="OMA" id="KNVTPRL"/>
<dbReference type="BRENDA" id="2.4.1.109">
    <property type="organism ID" value="4827"/>
</dbReference>
<feature type="transmembrane region" description="Helical" evidence="15">
    <location>
        <begin position="67"/>
        <end position="85"/>
    </location>
</feature>
<dbReference type="SUPFAM" id="SSF82109">
    <property type="entry name" value="MIR domain"/>
    <property type="match status" value="1"/>
</dbReference>
<dbReference type="AlphaFoldDB" id="C4QZZ6"/>
<sequence>MCQIFLPQNVTRCSVSLLTMSKTSPQEVPENTTELKISKGELRPFIVTSPSPQLSKSRSVTSTKEKLILASLFIFAMVIRFHNVAHPDSVVFDEVHFGGFARKYILGTFFMDVHPPLAKLLFAGVGSLGGYDGEFEFKKIGDEFPENVPYVLMRYLPSGMGVGTCIMLYLTLRASGCQPIVCALTTALLIIENANVTISRFILLDSPMLFFIASTVYSFKKFQIQEPFTFQWYKTLIATGVSLGLAASSKWVGLFTVAWIGLITIWDLWFIIGDLTVSVKKIFGHFITRAVAFLVVPTLIYLTFFAIHLQVLTKEGDGGAFMSSVFRSTLEGNAVPKQSLANVGLGSLVTIRHLNTRGGYLHSHNHLYEGGSGQQQVTLYPHIDSNNQWIVQDYNATEEPTEFVPLKDGVKIRLNHKLTSRRLHSHNLRPPVTEQDWQNEVSAYGHEGFGGDANDDFVVEIAKDLSTTEEAKENVRAIQTVFRLRHAMTGCYLFSHEVKLPKWAYEQQEVTCATQGIKPLSYWYVETNENPFLDKEVDEIVSYPVPTFFQKVAELHARMWKINKGLTDHHVYESSPDSWPFLLRGISYWSKNHSQIYFIGNAVTWWTVTASIALFSVFLVFSILRWQRGFGFSVDPTVFNFNVQMLHYILGWVLHYLPSFLMARQLFLHHYLPSLYFGILALGHVFEIIHSYVFKNKQVVSYSIFVLFFAVALSFFQRYSPLIYAGRWTKDQCNESKILKWDFDCNTFPSHTSQYEIWASPVQTSTPKEGTHSESTVGEPDVEKLGETV</sequence>
<evidence type="ECO:0000256" key="15">
    <source>
        <dbReference type="RuleBase" id="RU367007"/>
    </source>
</evidence>
<evidence type="ECO:0000256" key="12">
    <source>
        <dbReference type="ARBA" id="ARBA00023180"/>
    </source>
</evidence>
<comment type="similarity">
    <text evidence="3 15">Belongs to the glycosyltransferase 39 family.</text>
</comment>
<dbReference type="InParanoid" id="C4QZZ6"/>
<feature type="transmembrane region" description="Helical" evidence="15">
    <location>
        <begin position="292"/>
        <end position="312"/>
    </location>
</feature>
<feature type="transmembrane region" description="Helical" evidence="15">
    <location>
        <begin position="254"/>
        <end position="272"/>
    </location>
</feature>
<name>C4QZZ6_KOMPG</name>
<keyword evidence="6 15" id="KW-0808">Transferase</keyword>
<dbReference type="KEGG" id="ppa:PAS_chr2-1_0212"/>
<feature type="domain" description="MIR" evidence="17">
    <location>
        <begin position="340"/>
        <end position="394"/>
    </location>
</feature>
<evidence type="ECO:0000256" key="13">
    <source>
        <dbReference type="ARBA" id="ARBA00045085"/>
    </source>
</evidence>
<dbReference type="InterPro" id="IPR003342">
    <property type="entry name" value="ArnT-like_N"/>
</dbReference>
<dbReference type="InterPro" id="IPR027005">
    <property type="entry name" value="PMT-like"/>
</dbReference>
<dbReference type="PANTHER" id="PTHR10050:SF50">
    <property type="entry name" value="DOLICHYL-PHOSPHATE-MANNOSE--PROTEIN MANNOSYLTRANSFERASE 1-RELATED"/>
    <property type="match status" value="1"/>
</dbReference>
<feature type="domain" description="MIR" evidence="17">
    <location>
        <begin position="472"/>
        <end position="528"/>
    </location>
</feature>
<keyword evidence="10 15" id="KW-1133">Transmembrane helix</keyword>
<dbReference type="STRING" id="644223.C4QZZ6"/>
<reference evidence="18 19" key="1">
    <citation type="journal article" date="2009" name="Nat. Biotechnol.">
        <title>Genome sequence of the recombinant protein production host Pichia pastoris.</title>
        <authorList>
            <person name="De Schutter K."/>
            <person name="Lin Y.C."/>
            <person name="Tiels P."/>
            <person name="Van Hecke A."/>
            <person name="Glinka S."/>
            <person name="Weber-Lehmann J."/>
            <person name="Rouze P."/>
            <person name="Van de Peer Y."/>
            <person name="Callewaert N."/>
        </authorList>
    </citation>
    <scope>NUCLEOTIDE SEQUENCE [LARGE SCALE GENOMIC DNA]</scope>
    <source>
        <strain evidence="19">GS115 / ATCC 20864</strain>
    </source>
</reference>
<dbReference type="EMBL" id="FN392320">
    <property type="protein sequence ID" value="CAY68820.1"/>
    <property type="molecule type" value="Genomic_DNA"/>
</dbReference>
<feature type="transmembrane region" description="Helical" evidence="15">
    <location>
        <begin position="675"/>
        <end position="693"/>
    </location>
</feature>
<feature type="transmembrane region" description="Helical" evidence="15">
    <location>
        <begin position="596"/>
        <end position="625"/>
    </location>
</feature>
<evidence type="ECO:0000256" key="11">
    <source>
        <dbReference type="ARBA" id="ARBA00023136"/>
    </source>
</evidence>
<evidence type="ECO:0000313" key="18">
    <source>
        <dbReference type="EMBL" id="CAY68820.1"/>
    </source>
</evidence>
<keyword evidence="12" id="KW-0325">Glycoprotein</keyword>
<organism evidence="18 19">
    <name type="scientific">Komagataella phaffii (strain GS115 / ATCC 20864)</name>
    <name type="common">Yeast</name>
    <name type="synonym">Pichia pastoris</name>
    <dbReference type="NCBI Taxonomy" id="644223"/>
    <lineage>
        <taxon>Eukaryota</taxon>
        <taxon>Fungi</taxon>
        <taxon>Dikarya</taxon>
        <taxon>Ascomycota</taxon>
        <taxon>Saccharomycotina</taxon>
        <taxon>Pichiomycetes</taxon>
        <taxon>Pichiales</taxon>
        <taxon>Pichiaceae</taxon>
        <taxon>Komagataella</taxon>
    </lineage>
</organism>
<gene>
    <name evidence="18" type="ordered locus">PAS_chr2-1_0212</name>
</gene>
<evidence type="ECO:0000256" key="10">
    <source>
        <dbReference type="ARBA" id="ARBA00022989"/>
    </source>
</evidence>